<comment type="caution">
    <text evidence="5">The sequence shown here is derived from an EMBL/GenBank/DDBJ whole genome shotgun (WGS) entry which is preliminary data.</text>
</comment>
<evidence type="ECO:0000313" key="6">
    <source>
        <dbReference type="Proteomes" id="UP001571476"/>
    </source>
</evidence>
<keyword evidence="3" id="KW-0520">NAD</keyword>
<dbReference type="InterPro" id="IPR020904">
    <property type="entry name" value="Sc_DH/Rdtase_CS"/>
</dbReference>
<dbReference type="InterPro" id="IPR002347">
    <property type="entry name" value="SDR_fam"/>
</dbReference>
<dbReference type="InterPro" id="IPR036291">
    <property type="entry name" value="NAD(P)-bd_dom_sf"/>
</dbReference>
<dbReference type="PANTHER" id="PTHR24321">
    <property type="entry name" value="DEHYDROGENASES, SHORT CHAIN"/>
    <property type="match status" value="1"/>
</dbReference>
<evidence type="ECO:0000313" key="5">
    <source>
        <dbReference type="EMBL" id="MFA3842052.1"/>
    </source>
</evidence>
<dbReference type="NCBIfam" id="NF009467">
    <property type="entry name" value="PRK12826.1-3"/>
    <property type="match status" value="1"/>
</dbReference>
<dbReference type="PRINTS" id="PR00080">
    <property type="entry name" value="SDRFAMILY"/>
</dbReference>
<name>A0ABV4SUD6_9ACTN</name>
<organism evidence="5 6">
    <name type="scientific">Streptomyces aureus</name>
    <dbReference type="NCBI Taxonomy" id="193461"/>
    <lineage>
        <taxon>Bacteria</taxon>
        <taxon>Bacillati</taxon>
        <taxon>Actinomycetota</taxon>
        <taxon>Actinomycetes</taxon>
        <taxon>Kitasatosporales</taxon>
        <taxon>Streptomycetaceae</taxon>
        <taxon>Streptomyces</taxon>
    </lineage>
</organism>
<evidence type="ECO:0000256" key="2">
    <source>
        <dbReference type="ARBA" id="ARBA00023002"/>
    </source>
</evidence>
<dbReference type="InterPro" id="IPR023985">
    <property type="entry name" value="SDR_subfam_1"/>
</dbReference>
<accession>A0ABV4SUD6</accession>
<dbReference type="PROSITE" id="PS00061">
    <property type="entry name" value="ADH_SHORT"/>
    <property type="match status" value="1"/>
</dbReference>
<evidence type="ECO:0000256" key="3">
    <source>
        <dbReference type="ARBA" id="ARBA00023027"/>
    </source>
</evidence>
<dbReference type="SUPFAM" id="SSF51735">
    <property type="entry name" value="NAD(P)-binding Rossmann-fold domains"/>
    <property type="match status" value="1"/>
</dbReference>
<dbReference type="Proteomes" id="UP001571476">
    <property type="component" value="Unassembled WGS sequence"/>
</dbReference>
<dbReference type="Gene3D" id="3.40.50.720">
    <property type="entry name" value="NAD(P)-binding Rossmann-like Domain"/>
    <property type="match status" value="1"/>
</dbReference>
<comment type="similarity">
    <text evidence="1 4">Belongs to the short-chain dehydrogenases/reductases (SDR) family.</text>
</comment>
<evidence type="ECO:0000256" key="1">
    <source>
        <dbReference type="ARBA" id="ARBA00006484"/>
    </source>
</evidence>
<proteinExistence type="inferred from homology"/>
<evidence type="ECO:0000256" key="4">
    <source>
        <dbReference type="RuleBase" id="RU000363"/>
    </source>
</evidence>
<dbReference type="PANTHER" id="PTHR24321:SF8">
    <property type="entry name" value="ESTRADIOL 17-BETA-DEHYDROGENASE 8-RELATED"/>
    <property type="match status" value="1"/>
</dbReference>
<protein>
    <submittedName>
        <fullName evidence="5">Mycofactocin-coupled SDR family oxidoreductase</fullName>
    </submittedName>
</protein>
<gene>
    <name evidence="5" type="ORF">ACEG43_38665</name>
</gene>
<sequence>MGILEGKVACITGAARGQGRSHAVALAREGAHIIALDACTTIGSVPYPLSTKDDLRQTAEAVEAVGGTIVTAVADVRDEAGLRSAVDDSVARFGRLDIVCANAGISTPSPTLTMDEQTWQDTIDINLTGVWKTCRATIPHISAGGQGGAVIITSSAATEIISGNIAHYTASKYGLVGLMKVLAKELAPQAIRVNTIHPTGVETPMILNEPMYRLFRPELADPTREDFEASARTHNAMGIFALSPQDVSAAVLYLAADSGRYITGSTFTLDAGGAL</sequence>
<dbReference type="PRINTS" id="PR00081">
    <property type="entry name" value="GDHRDH"/>
</dbReference>
<reference evidence="5 6" key="1">
    <citation type="submission" date="2024-08" db="EMBL/GenBank/DDBJ databases">
        <title>Genome sequence of Streptomyces aureus CACIA-1.46HGO.</title>
        <authorList>
            <person name="Evangelista-Martinez Z."/>
        </authorList>
    </citation>
    <scope>NUCLEOTIDE SEQUENCE [LARGE SCALE GENOMIC DNA]</scope>
    <source>
        <strain evidence="5 6">CACIA-1.46HGO</strain>
    </source>
</reference>
<dbReference type="RefSeq" id="WP_372566108.1">
    <property type="nucleotide sequence ID" value="NZ_JBGOSP010000032.1"/>
</dbReference>
<dbReference type="EMBL" id="JBGOSP010000032">
    <property type="protein sequence ID" value="MFA3842052.1"/>
    <property type="molecule type" value="Genomic_DNA"/>
</dbReference>
<keyword evidence="6" id="KW-1185">Reference proteome</keyword>
<dbReference type="NCBIfam" id="TIGR03971">
    <property type="entry name" value="SDR_subfam_1"/>
    <property type="match status" value="1"/>
</dbReference>
<dbReference type="CDD" id="cd05233">
    <property type="entry name" value="SDR_c"/>
    <property type="match status" value="1"/>
</dbReference>
<dbReference type="Pfam" id="PF00106">
    <property type="entry name" value="adh_short"/>
    <property type="match status" value="1"/>
</dbReference>
<keyword evidence="2" id="KW-0560">Oxidoreductase</keyword>